<dbReference type="InterPro" id="IPR001357">
    <property type="entry name" value="BRCT_dom"/>
</dbReference>
<feature type="compositionally biased region" description="Basic and acidic residues" evidence="4">
    <location>
        <begin position="836"/>
        <end position="847"/>
    </location>
</feature>
<proteinExistence type="predicted"/>
<feature type="domain" description="BRCT" evidence="5">
    <location>
        <begin position="1059"/>
        <end position="1170"/>
    </location>
</feature>
<feature type="compositionally biased region" description="Basic and acidic residues" evidence="4">
    <location>
        <begin position="102"/>
        <end position="119"/>
    </location>
</feature>
<evidence type="ECO:0000259" key="5">
    <source>
        <dbReference type="PROSITE" id="PS50172"/>
    </source>
</evidence>
<feature type="compositionally biased region" description="Polar residues" evidence="4">
    <location>
        <begin position="472"/>
        <end position="488"/>
    </location>
</feature>
<dbReference type="PANTHER" id="PTHR15321">
    <property type="entry name" value="TUMOR SUPPRESSOR P53-BINDING PROTEIN 1"/>
    <property type="match status" value="1"/>
</dbReference>
<dbReference type="PANTHER" id="PTHR15321:SF3">
    <property type="entry name" value="TP53-BINDING PROTEIN 1"/>
    <property type="match status" value="1"/>
</dbReference>
<protein>
    <recommendedName>
        <fullName evidence="5">BRCT domain-containing protein</fullName>
    </recommendedName>
</protein>
<name>A0AAX4JS45_9TREE</name>
<dbReference type="CDD" id="cd17724">
    <property type="entry name" value="BRCT_p53bp1_rpt2"/>
    <property type="match status" value="1"/>
</dbReference>
<feature type="compositionally biased region" description="Polar residues" evidence="4">
    <location>
        <begin position="223"/>
        <end position="244"/>
    </location>
</feature>
<evidence type="ECO:0000256" key="4">
    <source>
        <dbReference type="SAM" id="MobiDB-lite"/>
    </source>
</evidence>
<feature type="compositionally biased region" description="Acidic residues" evidence="4">
    <location>
        <begin position="358"/>
        <end position="379"/>
    </location>
</feature>
<dbReference type="GO" id="GO:0045944">
    <property type="term" value="P:positive regulation of transcription by RNA polymerase II"/>
    <property type="evidence" value="ECO:0007669"/>
    <property type="project" value="TreeGrafter"/>
</dbReference>
<keyword evidence="2" id="KW-0227">DNA damage</keyword>
<dbReference type="GeneID" id="91092874"/>
<gene>
    <name evidence="6" type="ORF">L201_002202</name>
</gene>
<reference evidence="6 7" key="1">
    <citation type="submission" date="2024-01" db="EMBL/GenBank/DDBJ databases">
        <title>Comparative genomics of Cryptococcus and Kwoniella reveals pathogenesis evolution and contrasting modes of karyotype evolution via chromosome fusion or intercentromeric recombination.</title>
        <authorList>
            <person name="Coelho M.A."/>
            <person name="David-Palma M."/>
            <person name="Shea T."/>
            <person name="Bowers K."/>
            <person name="McGinley-Smith S."/>
            <person name="Mohammad A.W."/>
            <person name="Gnirke A."/>
            <person name="Yurkov A.M."/>
            <person name="Nowrousian M."/>
            <person name="Sun S."/>
            <person name="Cuomo C.A."/>
            <person name="Heitman J."/>
        </authorList>
    </citation>
    <scope>NUCLEOTIDE SEQUENCE [LARGE SCALE GENOMIC DNA]</scope>
    <source>
        <strain evidence="6 7">CBS 6074</strain>
    </source>
</reference>
<feature type="region of interest" description="Disordered" evidence="4">
    <location>
        <begin position="1"/>
        <end position="301"/>
    </location>
</feature>
<dbReference type="GO" id="GO:0042393">
    <property type="term" value="F:histone binding"/>
    <property type="evidence" value="ECO:0007669"/>
    <property type="project" value="TreeGrafter"/>
</dbReference>
<feature type="compositionally biased region" description="Polar residues" evidence="4">
    <location>
        <begin position="20"/>
        <end position="29"/>
    </location>
</feature>
<accession>A0AAX4JS45</accession>
<evidence type="ECO:0000256" key="3">
    <source>
        <dbReference type="ARBA" id="ARBA00023242"/>
    </source>
</evidence>
<feature type="compositionally biased region" description="Polar residues" evidence="4">
    <location>
        <begin position="498"/>
        <end position="508"/>
    </location>
</feature>
<feature type="compositionally biased region" description="Low complexity" evidence="4">
    <location>
        <begin position="77"/>
        <end position="89"/>
    </location>
</feature>
<feature type="compositionally biased region" description="Low complexity" evidence="4">
    <location>
        <begin position="848"/>
        <end position="859"/>
    </location>
</feature>
<dbReference type="Proteomes" id="UP001355207">
    <property type="component" value="Chromosome 2"/>
</dbReference>
<feature type="compositionally biased region" description="Basic and acidic residues" evidence="4">
    <location>
        <begin position="513"/>
        <end position="526"/>
    </location>
</feature>
<feature type="region of interest" description="Disordered" evidence="4">
    <location>
        <begin position="313"/>
        <end position="868"/>
    </location>
</feature>
<feature type="region of interest" description="Disordered" evidence="4">
    <location>
        <begin position="1029"/>
        <end position="1058"/>
    </location>
</feature>
<dbReference type="SUPFAM" id="SSF52113">
    <property type="entry name" value="BRCT domain"/>
    <property type="match status" value="1"/>
</dbReference>
<dbReference type="InterPro" id="IPR047252">
    <property type="entry name" value="TP53BP1-like"/>
</dbReference>
<evidence type="ECO:0000256" key="2">
    <source>
        <dbReference type="ARBA" id="ARBA00022763"/>
    </source>
</evidence>
<feature type="compositionally biased region" description="Low complexity" evidence="4">
    <location>
        <begin position="767"/>
        <end position="781"/>
    </location>
</feature>
<dbReference type="GO" id="GO:0005634">
    <property type="term" value="C:nucleus"/>
    <property type="evidence" value="ECO:0007669"/>
    <property type="project" value="UniProtKB-SubCell"/>
</dbReference>
<comment type="subcellular location">
    <subcellularLocation>
        <location evidence="1">Nucleus</location>
    </subcellularLocation>
</comment>
<dbReference type="CDD" id="cd17745">
    <property type="entry name" value="BRCT_p53bp1_rpt1"/>
    <property type="match status" value="1"/>
</dbReference>
<dbReference type="InterPro" id="IPR047249">
    <property type="entry name" value="BRCT_p53bp1-like_rpt1"/>
</dbReference>
<feature type="compositionally biased region" description="Polar residues" evidence="4">
    <location>
        <begin position="571"/>
        <end position="583"/>
    </location>
</feature>
<feature type="compositionally biased region" description="Low complexity" evidence="4">
    <location>
        <begin position="30"/>
        <end position="49"/>
    </location>
</feature>
<organism evidence="6 7">
    <name type="scientific">Kwoniella dendrophila CBS 6074</name>
    <dbReference type="NCBI Taxonomy" id="1295534"/>
    <lineage>
        <taxon>Eukaryota</taxon>
        <taxon>Fungi</taxon>
        <taxon>Dikarya</taxon>
        <taxon>Basidiomycota</taxon>
        <taxon>Agaricomycotina</taxon>
        <taxon>Tremellomycetes</taxon>
        <taxon>Tremellales</taxon>
        <taxon>Cryptococcaceae</taxon>
        <taxon>Kwoniella</taxon>
    </lineage>
</organism>
<feature type="compositionally biased region" description="Pro residues" evidence="4">
    <location>
        <begin position="142"/>
        <end position="157"/>
    </location>
</feature>
<feature type="compositionally biased region" description="Polar residues" evidence="4">
    <location>
        <begin position="538"/>
        <end position="554"/>
    </location>
</feature>
<keyword evidence="7" id="KW-1185">Reference proteome</keyword>
<feature type="compositionally biased region" description="Low complexity" evidence="4">
    <location>
        <begin position="323"/>
        <end position="332"/>
    </location>
</feature>
<feature type="compositionally biased region" description="Low complexity" evidence="4">
    <location>
        <begin position="196"/>
        <end position="209"/>
    </location>
</feature>
<feature type="compositionally biased region" description="Basic residues" evidence="4">
    <location>
        <begin position="717"/>
        <end position="726"/>
    </location>
</feature>
<feature type="compositionally biased region" description="Polar residues" evidence="4">
    <location>
        <begin position="91"/>
        <end position="101"/>
    </location>
</feature>
<dbReference type="GO" id="GO:0000077">
    <property type="term" value="P:DNA damage checkpoint signaling"/>
    <property type="evidence" value="ECO:0007669"/>
    <property type="project" value="TreeGrafter"/>
</dbReference>
<feature type="compositionally biased region" description="Polar residues" evidence="4">
    <location>
        <begin position="1045"/>
        <end position="1058"/>
    </location>
</feature>
<feature type="compositionally biased region" description="Polar residues" evidence="4">
    <location>
        <begin position="630"/>
        <end position="642"/>
    </location>
</feature>
<dbReference type="InterPro" id="IPR047250">
    <property type="entry name" value="BRCT_p53bp1-like_rpt2"/>
</dbReference>
<feature type="compositionally biased region" description="Polar residues" evidence="4">
    <location>
        <begin position="383"/>
        <end position="449"/>
    </location>
</feature>
<sequence>MTTRRLGLTKPISRSPMPLESQSQDSTQQPSIEIRPSIPSSSFILPLSSVPEASSDLSEPPEESASFIPDSHRDEGVSGSSVEETGESGLAWTQSQVTKNQQAEEEKNRDDFDRERSQDEVITSPDPAIESPVRPRQYTQPPGSPPVIVPPSTPPISPTTTGKQLEDSLPLQDRSADKENTGLEDTEVDLPHVETPQESESPSSRLSSQGKDKTTVLPEALGSNRQLRGVTSYSPSKIGAQSHSAKADTTRKASTTFSPIGKLRSTYSLCSKSKQKKVESQDSEESLFGKEPVITQQEKPYDRFLAVSKSNLAEKLTNGPSRINSNTSTNISTEEEEEQIEERPLTTFTSNHTKDGVNEDDDEDETDNHETEEQEDDEAGINWDQTLGNENVTGVDTMNNDTSHSQSPVAQTSRIAAMMSSSPTKESHPTANRSMFNQLANSGSVSSQKADLLSGGLFSDPGEEVGDDPETQRSIHFQATQMAPQVLSSPPRIGSLSEEPQLQATYEATQPDEIQKDGPLAEKPQHQENLNAVPRPQPSVSRAPSNFSTTSKISVPSHRQLARRSRAEDASNISIASNHQPARSNLLPDRPVRSEVVIPAVESSPFKKTPPHRASSESRLQETFKDSFEKGSSSLENATAKPSSPPQRVTEPENAPLLEETALNYTSPPSPPVSPHRGLSPTSPSLNATRHPDLEATKANSPSLPPVSSPQISPTKYKSRAKRKRIPSTSPSIDENDLKSDSSGSTPIDEEDHTYQPIIHTKKAKSRGVSSAASSRRQASSPPVQAPASTSKRKRRPVVRSSSLSNPPSDSQSSSPAPEDPEDNTYQPSLLPKIKLKLDKGKGKEKVSAPNSSASSRPPLTKKLKTNAQVARLTPSFPNTPIADSSDDAEVVPVLAACYTRYYPGKAKWTGKGYRVEFEDGEKKNNVKPDTMRKLVLRQGDQLEASTDSKYPAKFEVSADWDGNSAGVKCRSLEGLKLGRIKLHLFGISNKYIHSNFGDRLFEDSHTARSTNGHGSAGPVTDRAAIFPSRASVPRSPVKRANGYGSPSVSRRSLSPTRVTSNHLKGMIFLLTRGLPTNQNEISHSIRSQGGKIVSTWEEMFDTSSPGECGFIRNLAGAPFLVLMGDGRDGTIMTPKVMVALAKGIPCLSAKYIEDTVEQNKRLDWRSYLISPGFSDYVEHYMSQIVDIKWGEDDWDSHSAGPVRKPLQGTKVLFVLPSSKNEALKRLIPVCAYSMGVEEIQSVSNSKSSETMIKDDKWDYILFEDREYKEKDRIKPFPKYLVSQQDRLCNVHWMKQCLITGSALPPTLNVEKGEKEQKK</sequence>
<dbReference type="Gene3D" id="3.40.50.10190">
    <property type="entry name" value="BRCT domain"/>
    <property type="match status" value="1"/>
</dbReference>
<dbReference type="RefSeq" id="XP_066074076.1">
    <property type="nucleotide sequence ID" value="XM_066217979.1"/>
</dbReference>
<dbReference type="EMBL" id="CP144099">
    <property type="protein sequence ID" value="WWC87313.1"/>
    <property type="molecule type" value="Genomic_DNA"/>
</dbReference>
<dbReference type="InterPro" id="IPR036420">
    <property type="entry name" value="BRCT_dom_sf"/>
</dbReference>
<dbReference type="PROSITE" id="PS50172">
    <property type="entry name" value="BRCT"/>
    <property type="match status" value="1"/>
</dbReference>
<feature type="compositionally biased region" description="Basic and acidic residues" evidence="4">
    <location>
        <begin position="614"/>
        <end position="629"/>
    </location>
</feature>
<evidence type="ECO:0000313" key="6">
    <source>
        <dbReference type="EMBL" id="WWC87313.1"/>
    </source>
</evidence>
<feature type="compositionally biased region" description="Low complexity" evidence="4">
    <location>
        <begin position="799"/>
        <end position="816"/>
    </location>
</feature>
<keyword evidence="3" id="KW-0539">Nucleus</keyword>
<evidence type="ECO:0000256" key="1">
    <source>
        <dbReference type="ARBA" id="ARBA00004123"/>
    </source>
</evidence>
<evidence type="ECO:0000313" key="7">
    <source>
        <dbReference type="Proteomes" id="UP001355207"/>
    </source>
</evidence>